<comment type="caution">
    <text evidence="3">The sequence shown here is derived from an EMBL/GenBank/DDBJ whole genome shotgun (WGS) entry which is preliminary data.</text>
</comment>
<dbReference type="PRINTS" id="PR00080">
    <property type="entry name" value="SDRFAMILY"/>
</dbReference>
<accession>A0A4R5K828</accession>
<keyword evidence="4" id="KW-1185">Reference proteome</keyword>
<dbReference type="EMBL" id="SMRU01000034">
    <property type="protein sequence ID" value="TDF91002.1"/>
    <property type="molecule type" value="Genomic_DNA"/>
</dbReference>
<dbReference type="InterPro" id="IPR002347">
    <property type="entry name" value="SDR_fam"/>
</dbReference>
<dbReference type="Pfam" id="PF13561">
    <property type="entry name" value="adh_short_C2"/>
    <property type="match status" value="1"/>
</dbReference>
<dbReference type="GO" id="GO:0016491">
    <property type="term" value="F:oxidoreductase activity"/>
    <property type="evidence" value="ECO:0007669"/>
    <property type="project" value="UniProtKB-KW"/>
</dbReference>
<dbReference type="InterPro" id="IPR036291">
    <property type="entry name" value="NAD(P)-bd_dom_sf"/>
</dbReference>
<dbReference type="Proteomes" id="UP000295511">
    <property type="component" value="Unassembled WGS sequence"/>
</dbReference>
<dbReference type="PANTHER" id="PTHR24321">
    <property type="entry name" value="DEHYDROGENASES, SHORT CHAIN"/>
    <property type="match status" value="1"/>
</dbReference>
<gene>
    <name evidence="3" type="ORF">E1809_21945</name>
</gene>
<dbReference type="PROSITE" id="PS00061">
    <property type="entry name" value="ADH_SHORT"/>
    <property type="match status" value="1"/>
</dbReference>
<protein>
    <submittedName>
        <fullName evidence="3">SDR family oxidoreductase</fullName>
    </submittedName>
</protein>
<reference evidence="3 4" key="1">
    <citation type="submission" date="2019-03" db="EMBL/GenBank/DDBJ databases">
        <title>Whole genome sequence of Arthrobacter sp JH1-1.</title>
        <authorList>
            <person name="Trinh H.N."/>
        </authorList>
    </citation>
    <scope>NUCLEOTIDE SEQUENCE [LARGE SCALE GENOMIC DNA]</scope>
    <source>
        <strain evidence="3 4">JH1-1</strain>
    </source>
</reference>
<evidence type="ECO:0000256" key="1">
    <source>
        <dbReference type="ARBA" id="ARBA00006484"/>
    </source>
</evidence>
<evidence type="ECO:0000313" key="4">
    <source>
        <dbReference type="Proteomes" id="UP000295511"/>
    </source>
</evidence>
<dbReference type="CDD" id="cd05233">
    <property type="entry name" value="SDR_c"/>
    <property type="match status" value="1"/>
</dbReference>
<comment type="similarity">
    <text evidence="1">Belongs to the short-chain dehydrogenases/reductases (SDR) family.</text>
</comment>
<dbReference type="Gene3D" id="3.40.50.720">
    <property type="entry name" value="NAD(P)-binding Rossmann-like Domain"/>
    <property type="match status" value="1"/>
</dbReference>
<organism evidence="3 4">
    <name type="scientific">Arthrobacter terricola</name>
    <dbReference type="NCBI Taxonomy" id="2547396"/>
    <lineage>
        <taxon>Bacteria</taxon>
        <taxon>Bacillati</taxon>
        <taxon>Actinomycetota</taxon>
        <taxon>Actinomycetes</taxon>
        <taxon>Micrococcales</taxon>
        <taxon>Micrococcaceae</taxon>
        <taxon>Arthrobacter</taxon>
    </lineage>
</organism>
<dbReference type="InterPro" id="IPR020904">
    <property type="entry name" value="Sc_DH/Rdtase_CS"/>
</dbReference>
<dbReference type="PRINTS" id="PR00081">
    <property type="entry name" value="GDHRDH"/>
</dbReference>
<proteinExistence type="inferred from homology"/>
<dbReference type="SUPFAM" id="SSF51735">
    <property type="entry name" value="NAD(P)-binding Rossmann-fold domains"/>
    <property type="match status" value="1"/>
</dbReference>
<evidence type="ECO:0000313" key="3">
    <source>
        <dbReference type="EMBL" id="TDF91002.1"/>
    </source>
</evidence>
<sequence>MTDRSEQLGTEPLRVLIAGATSGVGEATPKLFAQRGARVALLGRRSGELQRVAQEIGGGVHTVATDVANAESARNGVRGAIHSLGGLDVAINAAGVAGYAPLEDLDEHRWHEVLETNLSGTFYVSREAGLHMRGAGGGAIVNVASDLAVMGVPGLAHYCAAKAGVVGLTKALALELAPDVRVNVVCPGPIDTAMLRAGLESEPDPVLALQQKKSTVPLGRLADPDEVAAAIYFLAVDGTFATGTSMAFDGGTSAA</sequence>
<keyword evidence="2" id="KW-0560">Oxidoreductase</keyword>
<dbReference type="FunFam" id="3.40.50.720:FF:000084">
    <property type="entry name" value="Short-chain dehydrogenase reductase"/>
    <property type="match status" value="1"/>
</dbReference>
<dbReference type="OrthoDB" id="7064009at2"/>
<dbReference type="AlphaFoldDB" id="A0A4R5K828"/>
<dbReference type="RefSeq" id="WP_133206381.1">
    <property type="nucleotide sequence ID" value="NZ_SMRU01000034.1"/>
</dbReference>
<name>A0A4R5K828_9MICC</name>
<evidence type="ECO:0000256" key="2">
    <source>
        <dbReference type="ARBA" id="ARBA00023002"/>
    </source>
</evidence>
<dbReference type="PANTHER" id="PTHR24321:SF8">
    <property type="entry name" value="ESTRADIOL 17-BETA-DEHYDROGENASE 8-RELATED"/>
    <property type="match status" value="1"/>
</dbReference>